<protein>
    <submittedName>
        <fullName evidence="1">(R)-mandelonitrile lyase 1-like</fullName>
    </submittedName>
</protein>
<reference evidence="1 2" key="1">
    <citation type="submission" date="2019-08" db="EMBL/GenBank/DDBJ databases">
        <title>Draft genome sequences of two oriental melons (Cucumis melo L. var makuwa).</title>
        <authorList>
            <person name="Kwon S.-Y."/>
        </authorList>
    </citation>
    <scope>NUCLEOTIDE SEQUENCE [LARGE SCALE GENOMIC DNA]</scope>
    <source>
        <strain evidence="2">cv. Chang Bougi</strain>
        <tissue evidence="1">Leaf</tissue>
    </source>
</reference>
<sequence>MSSDASQPTARTLRRWNHWRNLELDRYVAQNGKISIFITLGQNKSISPHAIRLSNTIYLLTWDTFPVRFLKWTDVTLEYIELVKGDLQFQHLLDLLSIKCSHAGRSSGSRTTAILRKVIIDEQGFYSEAALQRSHLVEQRSQLIDHVKLFKETHAWGD</sequence>
<keyword evidence="1" id="KW-0456">Lyase</keyword>
<evidence type="ECO:0000313" key="2">
    <source>
        <dbReference type="Proteomes" id="UP000321947"/>
    </source>
</evidence>
<gene>
    <name evidence="1" type="ORF">E5676_scaffold68479G00120</name>
</gene>
<dbReference type="EMBL" id="SSTD01005708">
    <property type="protein sequence ID" value="TYK21331.1"/>
    <property type="molecule type" value="Genomic_DNA"/>
</dbReference>
<comment type="caution">
    <text evidence="1">The sequence shown here is derived from an EMBL/GenBank/DDBJ whole genome shotgun (WGS) entry which is preliminary data.</text>
</comment>
<accession>A0A5D3DCD6</accession>
<organism evidence="1 2">
    <name type="scientific">Cucumis melo var. makuwa</name>
    <name type="common">Oriental melon</name>
    <dbReference type="NCBI Taxonomy" id="1194695"/>
    <lineage>
        <taxon>Eukaryota</taxon>
        <taxon>Viridiplantae</taxon>
        <taxon>Streptophyta</taxon>
        <taxon>Embryophyta</taxon>
        <taxon>Tracheophyta</taxon>
        <taxon>Spermatophyta</taxon>
        <taxon>Magnoliopsida</taxon>
        <taxon>eudicotyledons</taxon>
        <taxon>Gunneridae</taxon>
        <taxon>Pentapetalae</taxon>
        <taxon>rosids</taxon>
        <taxon>fabids</taxon>
        <taxon>Cucurbitales</taxon>
        <taxon>Cucurbitaceae</taxon>
        <taxon>Benincaseae</taxon>
        <taxon>Cucumis</taxon>
    </lineage>
</organism>
<dbReference type="AlphaFoldDB" id="A0A5D3DCD6"/>
<dbReference type="GO" id="GO:0016829">
    <property type="term" value="F:lyase activity"/>
    <property type="evidence" value="ECO:0007669"/>
    <property type="project" value="UniProtKB-KW"/>
</dbReference>
<evidence type="ECO:0000313" key="1">
    <source>
        <dbReference type="EMBL" id="TYK21331.1"/>
    </source>
</evidence>
<proteinExistence type="predicted"/>
<dbReference type="Proteomes" id="UP000321947">
    <property type="component" value="Unassembled WGS sequence"/>
</dbReference>
<name>A0A5D3DCD6_CUCMM</name>